<name>A0ABX1XFQ3_9BACL</name>
<comment type="caution">
    <text evidence="3">The sequence shown here is derived from an EMBL/GenBank/DDBJ whole genome shotgun (WGS) entry which is preliminary data.</text>
</comment>
<proteinExistence type="inferred from homology"/>
<comment type="similarity">
    <text evidence="1 2">Belongs to the arylamine N-acetyltransferase family.</text>
</comment>
<dbReference type="EMBL" id="WHNY01000067">
    <property type="protein sequence ID" value="NOU67134.1"/>
    <property type="molecule type" value="Genomic_DNA"/>
</dbReference>
<dbReference type="InterPro" id="IPR001447">
    <property type="entry name" value="Arylamine_N-AcTrfase"/>
</dbReference>
<reference evidence="3 4" key="1">
    <citation type="submission" date="2019-10" db="EMBL/GenBank/DDBJ databases">
        <title>Description of Paenibacillus humi sp. nov.</title>
        <authorList>
            <person name="Carlier A."/>
            <person name="Qi S."/>
        </authorList>
    </citation>
    <scope>NUCLEOTIDE SEQUENCE [LARGE SCALE GENOMIC DNA]</scope>
    <source>
        <strain evidence="3 4">LMG 31461</strain>
    </source>
</reference>
<dbReference type="Proteomes" id="UP000653578">
    <property type="component" value="Unassembled WGS sequence"/>
</dbReference>
<evidence type="ECO:0000313" key="4">
    <source>
        <dbReference type="Proteomes" id="UP000653578"/>
    </source>
</evidence>
<dbReference type="PANTHER" id="PTHR11786">
    <property type="entry name" value="N-HYDROXYARYLAMINE O-ACETYLTRANSFERASE"/>
    <property type="match status" value="1"/>
</dbReference>
<sequence length="275" mass="31635">MFCLNIVTSISLKEGVFPLTHTNSQIEKYLERIGFHGSLDGSAKSLADLQECHLHTVPYENLDILAGRALSLDPQDLYQKIVIRQRGGYCFETNALFGWLLRELGYTVTDLVARFWRDETNVPPKRRHHVLKVEAEGAHYLCDVGVGGIVPRRPISFIEGLVQQQGDENYRLERDPYDGWVLCEQKHKAWQRIYSFTEEPQLPKDYLFASFWCEKAPDSVFNKSPIVAIRTPEGRHTLADKEFRIFSATDVKTYTPQTDEAYKEALLTYFGIRLS</sequence>
<protein>
    <submittedName>
        <fullName evidence="3">Acetyltransferase</fullName>
    </submittedName>
</protein>
<evidence type="ECO:0000313" key="3">
    <source>
        <dbReference type="EMBL" id="NOU67134.1"/>
    </source>
</evidence>
<dbReference type="Gene3D" id="2.40.128.150">
    <property type="entry name" value="Cysteine proteinases"/>
    <property type="match status" value="1"/>
</dbReference>
<dbReference type="SUPFAM" id="SSF54001">
    <property type="entry name" value="Cysteine proteinases"/>
    <property type="match status" value="1"/>
</dbReference>
<gene>
    <name evidence="3" type="ORF">GC096_24120</name>
</gene>
<dbReference type="Pfam" id="PF00797">
    <property type="entry name" value="Acetyltransf_2"/>
    <property type="match status" value="1"/>
</dbReference>
<organism evidence="3 4">
    <name type="scientific">Paenibacillus plantarum</name>
    <dbReference type="NCBI Taxonomy" id="2654975"/>
    <lineage>
        <taxon>Bacteria</taxon>
        <taxon>Bacillati</taxon>
        <taxon>Bacillota</taxon>
        <taxon>Bacilli</taxon>
        <taxon>Bacillales</taxon>
        <taxon>Paenibacillaceae</taxon>
        <taxon>Paenibacillus</taxon>
    </lineage>
</organism>
<evidence type="ECO:0000256" key="1">
    <source>
        <dbReference type="ARBA" id="ARBA00006547"/>
    </source>
</evidence>
<dbReference type="PRINTS" id="PR01543">
    <property type="entry name" value="ANATRNSFRASE"/>
</dbReference>
<accession>A0ABX1XFQ3</accession>
<evidence type="ECO:0000256" key="2">
    <source>
        <dbReference type="RuleBase" id="RU003452"/>
    </source>
</evidence>
<dbReference type="InterPro" id="IPR038765">
    <property type="entry name" value="Papain-like_cys_pep_sf"/>
</dbReference>
<dbReference type="PANTHER" id="PTHR11786:SF0">
    <property type="entry name" value="ARYLAMINE N-ACETYLTRANSFERASE 4-RELATED"/>
    <property type="match status" value="1"/>
</dbReference>
<dbReference type="Gene3D" id="3.30.2140.10">
    <property type="entry name" value="Arylamine N-acetyltransferase"/>
    <property type="match status" value="1"/>
</dbReference>
<keyword evidence="4" id="KW-1185">Reference proteome</keyword>